<keyword evidence="1" id="KW-1133">Transmembrane helix</keyword>
<dbReference type="Proteomes" id="UP000215027">
    <property type="component" value="Chromosome I"/>
</dbReference>
<dbReference type="RefSeq" id="WP_095042795.1">
    <property type="nucleotide sequence ID" value="NZ_LN890655.1"/>
</dbReference>
<feature type="transmembrane region" description="Helical" evidence="1">
    <location>
        <begin position="46"/>
        <end position="71"/>
    </location>
</feature>
<feature type="transmembrane region" description="Helical" evidence="1">
    <location>
        <begin position="12"/>
        <end position="34"/>
    </location>
</feature>
<keyword evidence="1" id="KW-0812">Transmembrane</keyword>
<dbReference type="EMBL" id="LN890655">
    <property type="protein sequence ID" value="CUS03279.2"/>
    <property type="molecule type" value="Genomic_DNA"/>
</dbReference>
<reference evidence="2" key="1">
    <citation type="submission" date="2016-01" db="EMBL/GenBank/DDBJ databases">
        <authorList>
            <person name="Mcilroy J.S."/>
            <person name="Karst M S."/>
            <person name="Albertsen M."/>
        </authorList>
    </citation>
    <scope>NUCLEOTIDE SEQUENCE</scope>
    <source>
        <strain evidence="2">Cfx-K</strain>
    </source>
</reference>
<evidence type="ECO:0000313" key="3">
    <source>
        <dbReference type="Proteomes" id="UP000215027"/>
    </source>
</evidence>
<keyword evidence="1" id="KW-0472">Membrane</keyword>
<evidence type="ECO:0000256" key="1">
    <source>
        <dbReference type="SAM" id="Phobius"/>
    </source>
</evidence>
<feature type="transmembrane region" description="Helical" evidence="1">
    <location>
        <begin position="77"/>
        <end position="103"/>
    </location>
</feature>
<sequence length="121" mass="12505">MTVTAELSNLTLFLIGVALGIAVAMAGGLVEYILHLRRNREPRFGVPGCLVYMIGGLIVAGGLACIASFLITGGIGAALIMGLGVMAGFYGGFILLVSLWLLLETLRAPAEKSVTSDSPLP</sequence>
<proteinExistence type="predicted"/>
<dbReference type="KEGG" id="pbf:CFX0092_A1401"/>
<organism evidence="2 3">
    <name type="scientific">Candidatus Promineifilum breve</name>
    <dbReference type="NCBI Taxonomy" id="1806508"/>
    <lineage>
        <taxon>Bacteria</taxon>
        <taxon>Bacillati</taxon>
        <taxon>Chloroflexota</taxon>
        <taxon>Ardenticatenia</taxon>
        <taxon>Candidatus Promineifilales</taxon>
        <taxon>Candidatus Promineifilaceae</taxon>
        <taxon>Candidatus Promineifilum</taxon>
    </lineage>
</organism>
<gene>
    <name evidence="2" type="ORF">CFX0092_A1401</name>
</gene>
<dbReference type="AlphaFoldDB" id="A0A160T250"/>
<evidence type="ECO:0000313" key="2">
    <source>
        <dbReference type="EMBL" id="CUS03279.2"/>
    </source>
</evidence>
<accession>A0A160T250</accession>
<name>A0A160T250_9CHLR</name>
<keyword evidence="3" id="KW-1185">Reference proteome</keyword>
<protein>
    <submittedName>
        <fullName evidence="2">Uncharacterized protein</fullName>
    </submittedName>
</protein>